<dbReference type="Proteomes" id="UP001221142">
    <property type="component" value="Unassembled WGS sequence"/>
</dbReference>
<protein>
    <submittedName>
        <fullName evidence="2">Uncharacterized protein</fullName>
    </submittedName>
</protein>
<keyword evidence="3" id="KW-1185">Reference proteome</keyword>
<evidence type="ECO:0000256" key="1">
    <source>
        <dbReference type="SAM" id="MobiDB-lite"/>
    </source>
</evidence>
<evidence type="ECO:0000313" key="2">
    <source>
        <dbReference type="EMBL" id="KAJ7623690.1"/>
    </source>
</evidence>
<accession>A0AAD7BKR9</accession>
<dbReference type="EMBL" id="JARKIF010000014">
    <property type="protein sequence ID" value="KAJ7623690.1"/>
    <property type="molecule type" value="Genomic_DNA"/>
</dbReference>
<feature type="compositionally biased region" description="Low complexity" evidence="1">
    <location>
        <begin position="56"/>
        <end position="72"/>
    </location>
</feature>
<reference evidence="2" key="1">
    <citation type="submission" date="2023-03" db="EMBL/GenBank/DDBJ databases">
        <title>Massive genome expansion in bonnet fungi (Mycena s.s.) driven by repeated elements and novel gene families across ecological guilds.</title>
        <authorList>
            <consortium name="Lawrence Berkeley National Laboratory"/>
            <person name="Harder C.B."/>
            <person name="Miyauchi S."/>
            <person name="Viragh M."/>
            <person name="Kuo A."/>
            <person name="Thoen E."/>
            <person name="Andreopoulos B."/>
            <person name="Lu D."/>
            <person name="Skrede I."/>
            <person name="Drula E."/>
            <person name="Henrissat B."/>
            <person name="Morin E."/>
            <person name="Kohler A."/>
            <person name="Barry K."/>
            <person name="LaButti K."/>
            <person name="Morin E."/>
            <person name="Salamov A."/>
            <person name="Lipzen A."/>
            <person name="Mereny Z."/>
            <person name="Hegedus B."/>
            <person name="Baldrian P."/>
            <person name="Stursova M."/>
            <person name="Weitz H."/>
            <person name="Taylor A."/>
            <person name="Grigoriev I.V."/>
            <person name="Nagy L.G."/>
            <person name="Martin F."/>
            <person name="Kauserud H."/>
        </authorList>
    </citation>
    <scope>NUCLEOTIDE SEQUENCE</scope>
    <source>
        <strain evidence="2">9284</strain>
    </source>
</reference>
<name>A0AAD7BKR9_9AGAR</name>
<proteinExistence type="predicted"/>
<sequence>MSASNSTASLLTVSSRTPLTASAAGAPPKDFQAAFTSLQSTYGFGGTVPTPTSAQKPTPSSSKPESSTPKRSLFSKLTGTASSSSSSSPKPLPPKQKVLRAPMPANVLTLLGMCVPWREDSRPEDGNGMARASLMAHQSPGYCHKTCEDSVLNHSCAADKPERTPKGLEVNVSKPSIPAHPAWGASMVSALESRTLSFNTRGAA</sequence>
<feature type="region of interest" description="Disordered" evidence="1">
    <location>
        <begin position="42"/>
        <end position="101"/>
    </location>
</feature>
<comment type="caution">
    <text evidence="2">The sequence shown here is derived from an EMBL/GenBank/DDBJ whole genome shotgun (WGS) entry which is preliminary data.</text>
</comment>
<organism evidence="2 3">
    <name type="scientific">Roridomyces roridus</name>
    <dbReference type="NCBI Taxonomy" id="1738132"/>
    <lineage>
        <taxon>Eukaryota</taxon>
        <taxon>Fungi</taxon>
        <taxon>Dikarya</taxon>
        <taxon>Basidiomycota</taxon>
        <taxon>Agaricomycotina</taxon>
        <taxon>Agaricomycetes</taxon>
        <taxon>Agaricomycetidae</taxon>
        <taxon>Agaricales</taxon>
        <taxon>Marasmiineae</taxon>
        <taxon>Mycenaceae</taxon>
        <taxon>Roridomyces</taxon>
    </lineage>
</organism>
<dbReference type="AlphaFoldDB" id="A0AAD7BKR9"/>
<gene>
    <name evidence="2" type="ORF">FB45DRAFT_1006015</name>
</gene>
<evidence type="ECO:0000313" key="3">
    <source>
        <dbReference type="Proteomes" id="UP001221142"/>
    </source>
</evidence>